<feature type="region of interest" description="Disordered" evidence="4">
    <location>
        <begin position="887"/>
        <end position="937"/>
    </location>
</feature>
<reference evidence="7" key="1">
    <citation type="journal article" date="2013" name="Nature">
        <title>Pan genome of the phytoplankton Emiliania underpins its global distribution.</title>
        <authorList>
            <person name="Read B.A."/>
            <person name="Kegel J."/>
            <person name="Klute M.J."/>
            <person name="Kuo A."/>
            <person name="Lefebvre S.C."/>
            <person name="Maumus F."/>
            <person name="Mayer C."/>
            <person name="Miller J."/>
            <person name="Monier A."/>
            <person name="Salamov A."/>
            <person name="Young J."/>
            <person name="Aguilar M."/>
            <person name="Claverie J.M."/>
            <person name="Frickenhaus S."/>
            <person name="Gonzalez K."/>
            <person name="Herman E.K."/>
            <person name="Lin Y.C."/>
            <person name="Napier J."/>
            <person name="Ogata H."/>
            <person name="Sarno A.F."/>
            <person name="Shmutz J."/>
            <person name="Schroeder D."/>
            <person name="de Vargas C."/>
            <person name="Verret F."/>
            <person name="von Dassow P."/>
            <person name="Valentin K."/>
            <person name="Van de Peer Y."/>
            <person name="Wheeler G."/>
            <person name="Dacks J.B."/>
            <person name="Delwiche C.F."/>
            <person name="Dyhrman S.T."/>
            <person name="Glockner G."/>
            <person name="John U."/>
            <person name="Richards T."/>
            <person name="Worden A.Z."/>
            <person name="Zhang X."/>
            <person name="Grigoriev I.V."/>
            <person name="Allen A.E."/>
            <person name="Bidle K."/>
            <person name="Borodovsky M."/>
            <person name="Bowler C."/>
            <person name="Brownlee C."/>
            <person name="Cock J.M."/>
            <person name="Elias M."/>
            <person name="Gladyshev V.N."/>
            <person name="Groth M."/>
            <person name="Guda C."/>
            <person name="Hadaegh A."/>
            <person name="Iglesias-Rodriguez M.D."/>
            <person name="Jenkins J."/>
            <person name="Jones B.M."/>
            <person name="Lawson T."/>
            <person name="Leese F."/>
            <person name="Lindquist E."/>
            <person name="Lobanov A."/>
            <person name="Lomsadze A."/>
            <person name="Malik S.B."/>
            <person name="Marsh M.E."/>
            <person name="Mackinder L."/>
            <person name="Mock T."/>
            <person name="Mueller-Roeber B."/>
            <person name="Pagarete A."/>
            <person name="Parker M."/>
            <person name="Probert I."/>
            <person name="Quesneville H."/>
            <person name="Raines C."/>
            <person name="Rensing S.A."/>
            <person name="Riano-Pachon D.M."/>
            <person name="Richier S."/>
            <person name="Rokitta S."/>
            <person name="Shiraiwa Y."/>
            <person name="Soanes D.M."/>
            <person name="van der Giezen M."/>
            <person name="Wahlund T.M."/>
            <person name="Williams B."/>
            <person name="Wilson W."/>
            <person name="Wolfe G."/>
            <person name="Wurch L.L."/>
        </authorList>
    </citation>
    <scope>NUCLEOTIDE SEQUENCE</scope>
</reference>
<dbReference type="KEGG" id="ehx:EMIHUDRAFT_99919"/>
<dbReference type="HOGENOM" id="CLU_346291_0_0_1"/>
<comment type="cofactor">
    <cofactor evidence="1">
        <name>Fe(2+)</name>
        <dbReference type="ChEBI" id="CHEBI:29033"/>
    </cofactor>
</comment>
<keyword evidence="7" id="KW-1185">Reference proteome</keyword>
<dbReference type="GO" id="GO:0005730">
    <property type="term" value="C:nucleolus"/>
    <property type="evidence" value="ECO:0007669"/>
    <property type="project" value="TreeGrafter"/>
</dbReference>
<dbReference type="EnsemblProtists" id="EOD28426">
    <property type="protein sequence ID" value="EOD28426"/>
    <property type="gene ID" value="EMIHUDRAFT_99919"/>
</dbReference>
<dbReference type="RefSeq" id="XP_005780855.1">
    <property type="nucleotide sequence ID" value="XM_005780798.1"/>
</dbReference>
<proteinExistence type="predicted"/>
<dbReference type="SUPFAM" id="SSF51197">
    <property type="entry name" value="Clavaminate synthase-like"/>
    <property type="match status" value="1"/>
</dbReference>
<dbReference type="GO" id="GO:0032453">
    <property type="term" value="F:histone H3K4 demethylase activity"/>
    <property type="evidence" value="ECO:0007669"/>
    <property type="project" value="TreeGrafter"/>
</dbReference>
<keyword evidence="2" id="KW-0479">Metal-binding</keyword>
<dbReference type="InterPro" id="IPR039994">
    <property type="entry name" value="NO66-like"/>
</dbReference>
<keyword evidence="3" id="KW-0408">Iron</keyword>
<dbReference type="PANTHER" id="PTHR13096">
    <property type="entry name" value="MINA53 MYC INDUCED NUCLEAR ANTIGEN"/>
    <property type="match status" value="1"/>
</dbReference>
<dbReference type="InterPro" id="IPR003347">
    <property type="entry name" value="JmjC_dom"/>
</dbReference>
<dbReference type="PROSITE" id="PS51184">
    <property type="entry name" value="JMJC"/>
    <property type="match status" value="1"/>
</dbReference>
<evidence type="ECO:0000259" key="5">
    <source>
        <dbReference type="PROSITE" id="PS51184"/>
    </source>
</evidence>
<feature type="compositionally biased region" description="Basic and acidic residues" evidence="4">
    <location>
        <begin position="79"/>
        <end position="107"/>
    </location>
</feature>
<evidence type="ECO:0000313" key="6">
    <source>
        <dbReference type="EnsemblProtists" id="EOD28426"/>
    </source>
</evidence>
<evidence type="ECO:0000256" key="2">
    <source>
        <dbReference type="ARBA" id="ARBA00022723"/>
    </source>
</evidence>
<evidence type="ECO:0000313" key="7">
    <source>
        <dbReference type="Proteomes" id="UP000013827"/>
    </source>
</evidence>
<name>A0A0D3JY41_EMIH1</name>
<evidence type="ECO:0000256" key="4">
    <source>
        <dbReference type="SAM" id="MobiDB-lite"/>
    </source>
</evidence>
<organism evidence="6 7">
    <name type="scientific">Emiliania huxleyi (strain CCMP1516)</name>
    <dbReference type="NCBI Taxonomy" id="280463"/>
    <lineage>
        <taxon>Eukaryota</taxon>
        <taxon>Haptista</taxon>
        <taxon>Haptophyta</taxon>
        <taxon>Prymnesiophyceae</taxon>
        <taxon>Isochrysidales</taxon>
        <taxon>Noelaerhabdaceae</taxon>
        <taxon>Emiliania</taxon>
    </lineage>
</organism>
<dbReference type="GO" id="GO:0046872">
    <property type="term" value="F:metal ion binding"/>
    <property type="evidence" value="ECO:0007669"/>
    <property type="project" value="UniProtKB-KW"/>
</dbReference>
<dbReference type="Proteomes" id="UP000013827">
    <property type="component" value="Unassembled WGS sequence"/>
</dbReference>
<feature type="domain" description="JmjC" evidence="5">
    <location>
        <begin position="592"/>
        <end position="752"/>
    </location>
</feature>
<sequence>MPSPLVFVGGGAALTAAARAADKANGGGGPFRRLGEGRGAALREAWPVEALHTVPAARRAAAGDADELFAYARPPTSKAKREAGERRALQHQEWADAPKEKRQRAAEERAAVQAALLAPLAAADTTASLRRPSLRRDMDKDVWTHPALCWNGSQFAVNADVPEGSDLVRLSPAYLKRECPIAADPLQLISKLAASQRIRELPLDFEPPREGDAVLKQLDGSIFAPRLNVNARMIATSDTPRAVMHYICRSQRLDGGKCYAILTGIDYFDHRSGGAVVGGTTKQGIFLRTFRALKAGEPVYHDYFAAAHVNCVQTAVQYGFVDLEDENIAIPNSVTICLPNPLRGACLPCTLWRTLQDRALRARVTFSGEQMSVKGSPTDLKRNGISPTFAQLIKLLFPTPLEQLMFLLHTHKGLRDLWDKQRKICQPTLLEAGSDNPRLRSAIARCFVVAEDCIASLARLVQHTITSNNLPHHPVRALSRAKPTPVTLFAELAASASFVHKEWGQTPVLYRTQQGIADIFTMDDLAVATDNNLLPFAQFFGRREGGDQLASSGVWRAAGADRGTGFYGFANVSLVQTKYLRFDEVEEALLKGSIVYNCAGATHPKLGSLCLTAMDSFDLPVQANLYVTGKGIATSATPHSDKQNVLVLQSRGAKHWRVFAPPPPFAKPAADPLARGKLDDTLRTDELGEPLIDVVLKPGDCLYVPAGFPHTTDTVHVTGAGAAAAEASVHITLGVATNLWGLSYADARSGALSRTGQPDTLTPTALQPALYWLLMRAPSSLGFFRQHQREHERACAGLVRASRLAETARWENMSDAEVSSRLDAPQIIAQLERHRERIVSIHRKMHLGAVRHQRVAPSDPGLSIARVETYKKELEAAHQEHLQWFKSQPEAATAGQEAEAAEAGDQQAEPPPYRRSGSSSPSRRSSGKSVRWWDERD</sequence>
<accession>A0A0D3JY41</accession>
<reference evidence="6" key="2">
    <citation type="submission" date="2024-10" db="UniProtKB">
        <authorList>
            <consortium name="EnsemblProtists"/>
        </authorList>
    </citation>
    <scope>IDENTIFICATION</scope>
</reference>
<dbReference type="PANTHER" id="PTHR13096:SF8">
    <property type="entry name" value="RIBOSOMAL OXYGENASE 1"/>
    <property type="match status" value="1"/>
</dbReference>
<feature type="region of interest" description="Disordered" evidence="4">
    <location>
        <begin position="73"/>
        <end position="107"/>
    </location>
</feature>
<dbReference type="PaxDb" id="2903-EOD28426"/>
<dbReference type="Pfam" id="PF08007">
    <property type="entry name" value="JmjC_2"/>
    <property type="match status" value="1"/>
</dbReference>
<dbReference type="AlphaFoldDB" id="A0A0D3JY41"/>
<protein>
    <recommendedName>
        <fullName evidence="5">JmjC domain-containing protein</fullName>
    </recommendedName>
</protein>
<dbReference type="eggNOG" id="KOG3706">
    <property type="taxonomic scope" value="Eukaryota"/>
</dbReference>
<evidence type="ECO:0000256" key="3">
    <source>
        <dbReference type="ARBA" id="ARBA00023004"/>
    </source>
</evidence>
<dbReference type="GeneID" id="17273972"/>
<evidence type="ECO:0000256" key="1">
    <source>
        <dbReference type="ARBA" id="ARBA00001954"/>
    </source>
</evidence>
<feature type="compositionally biased region" description="Low complexity" evidence="4">
    <location>
        <begin position="888"/>
        <end position="929"/>
    </location>
</feature>
<dbReference type="Gene3D" id="2.60.120.650">
    <property type="entry name" value="Cupin"/>
    <property type="match status" value="1"/>
</dbReference>
<dbReference type="GO" id="GO:0051864">
    <property type="term" value="F:histone H3K36 demethylase activity"/>
    <property type="evidence" value="ECO:0007669"/>
    <property type="project" value="TreeGrafter"/>
</dbReference>